<organism evidence="2 3">
    <name type="scientific">Arcanobacterium buesumense</name>
    <dbReference type="NCBI Taxonomy" id="2722751"/>
    <lineage>
        <taxon>Bacteria</taxon>
        <taxon>Bacillati</taxon>
        <taxon>Actinomycetota</taxon>
        <taxon>Actinomycetes</taxon>
        <taxon>Actinomycetales</taxon>
        <taxon>Actinomycetaceae</taxon>
        <taxon>Arcanobacterium</taxon>
    </lineage>
</organism>
<dbReference type="EMBL" id="CP050804">
    <property type="protein sequence ID" value="QJC22186.1"/>
    <property type="molecule type" value="Genomic_DNA"/>
</dbReference>
<evidence type="ECO:0000313" key="2">
    <source>
        <dbReference type="EMBL" id="QJC22186.1"/>
    </source>
</evidence>
<gene>
    <name evidence="2" type="ORF">HC352_06470</name>
</gene>
<name>A0A6H2EM84_9ACTO</name>
<dbReference type="KEGG" id="arca:HC352_06470"/>
<dbReference type="InterPro" id="IPR036411">
    <property type="entry name" value="TorD-like_sf"/>
</dbReference>
<proteinExistence type="predicted"/>
<protein>
    <submittedName>
        <fullName evidence="2">Molecular chaperone TorD family protein</fullName>
    </submittedName>
</protein>
<accession>A0A6H2EM84</accession>
<evidence type="ECO:0000313" key="3">
    <source>
        <dbReference type="Proteomes" id="UP000502298"/>
    </source>
</evidence>
<evidence type="ECO:0000256" key="1">
    <source>
        <dbReference type="ARBA" id="ARBA00023186"/>
    </source>
</evidence>
<keyword evidence="1" id="KW-0143">Chaperone</keyword>
<reference evidence="2 3" key="1">
    <citation type="submission" date="2020-03" db="EMBL/GenBank/DDBJ databases">
        <title>Complete genome of Arcanobacterium buesumensis sp. nov. strain 2701.</title>
        <authorList>
            <person name="Borowiak M."/>
            <person name="Alssahen M."/>
            <person name="Laemmler C."/>
            <person name="Malorny B."/>
            <person name="Hassan A."/>
            <person name="Prenger-Berninghoff E."/>
            <person name="Ploetz M."/>
            <person name="Abdulmawjood A."/>
        </authorList>
    </citation>
    <scope>NUCLEOTIDE SEQUENCE [LARGE SCALE GENOMIC DNA]</scope>
    <source>
        <strain evidence="2 3">2701</strain>
    </source>
</reference>
<dbReference type="Gene3D" id="1.10.3480.10">
    <property type="entry name" value="TorD-like"/>
    <property type="match status" value="1"/>
</dbReference>
<dbReference type="RefSeq" id="WP_168918117.1">
    <property type="nucleotide sequence ID" value="NZ_CP050804.1"/>
</dbReference>
<dbReference type="Proteomes" id="UP000502298">
    <property type="component" value="Chromosome"/>
</dbReference>
<dbReference type="AlphaFoldDB" id="A0A6H2EM84"/>
<dbReference type="SUPFAM" id="SSF89155">
    <property type="entry name" value="TorD-like"/>
    <property type="match status" value="1"/>
</dbReference>
<sequence>MLSPAEYDAFAAAFTVLGRLHIQPADGQTRSDVIGLLHQWPLDSALSQYSSRGLELLAESAQRAENDDAIITDQDTLYGISASAKVPPYESVHCGQDRLVFDRQTLEVRQEYAKLALQAPKYNTEPDDHIGLELDFLGRCCIAALDGHDMAQELAVSFTKEHIVTWMPAMLAHASQEATTAWLRGVIALTQGALETWFTAIGLTYPHE</sequence>
<dbReference type="PANTHER" id="PTHR34227:SF1">
    <property type="entry name" value="DIMETHYL SULFOXIDE REDUCTASE CHAPERONE-RELATED"/>
    <property type="match status" value="1"/>
</dbReference>
<dbReference type="Pfam" id="PF02613">
    <property type="entry name" value="Nitrate_red_del"/>
    <property type="match status" value="1"/>
</dbReference>
<dbReference type="InterPro" id="IPR020945">
    <property type="entry name" value="DMSO/NO3_reduct_chaperone"/>
</dbReference>
<dbReference type="PANTHER" id="PTHR34227">
    <property type="entry name" value="CHAPERONE PROTEIN YCDY"/>
    <property type="match status" value="1"/>
</dbReference>
<dbReference type="InterPro" id="IPR050289">
    <property type="entry name" value="TorD/DmsD_chaperones"/>
</dbReference>
<keyword evidence="3" id="KW-1185">Reference proteome</keyword>